<dbReference type="Gene3D" id="3.10.20.90">
    <property type="entry name" value="Phosphatidylinositol 3-kinase Catalytic Subunit, Chain A, domain 1"/>
    <property type="match status" value="1"/>
</dbReference>
<dbReference type="EMBL" id="BQKI01000004">
    <property type="protein sequence ID" value="GJM92994.1"/>
    <property type="molecule type" value="Genomic_DNA"/>
</dbReference>
<dbReference type="GO" id="GO:0008234">
    <property type="term" value="F:cysteine-type peptidase activity"/>
    <property type="evidence" value="ECO:0007669"/>
    <property type="project" value="UniProtKB-KW"/>
</dbReference>
<comment type="similarity">
    <text evidence="1">Belongs to the peptidase C19 family.</text>
</comment>
<dbReference type="Proteomes" id="UP001054889">
    <property type="component" value="Unassembled WGS sequence"/>
</dbReference>
<keyword evidence="4" id="KW-0378">Hydrolase</keyword>
<dbReference type="GO" id="GO:0101005">
    <property type="term" value="F:deubiquitinase activity"/>
    <property type="evidence" value="ECO:0007669"/>
    <property type="project" value="UniProtKB-ARBA"/>
</dbReference>
<organism evidence="7 8">
    <name type="scientific">Eleusine coracana subsp. coracana</name>
    <dbReference type="NCBI Taxonomy" id="191504"/>
    <lineage>
        <taxon>Eukaryota</taxon>
        <taxon>Viridiplantae</taxon>
        <taxon>Streptophyta</taxon>
        <taxon>Embryophyta</taxon>
        <taxon>Tracheophyta</taxon>
        <taxon>Spermatophyta</taxon>
        <taxon>Magnoliopsida</taxon>
        <taxon>Liliopsida</taxon>
        <taxon>Poales</taxon>
        <taxon>Poaceae</taxon>
        <taxon>PACMAD clade</taxon>
        <taxon>Chloridoideae</taxon>
        <taxon>Cynodonteae</taxon>
        <taxon>Eleusininae</taxon>
        <taxon>Eleusine</taxon>
    </lineage>
</organism>
<evidence type="ECO:0000256" key="3">
    <source>
        <dbReference type="ARBA" id="ARBA00022786"/>
    </source>
</evidence>
<dbReference type="AlphaFoldDB" id="A0AAV5C5C4"/>
<keyword evidence="8" id="KW-1185">Reference proteome</keyword>
<sequence>MFPSLEQIGLLRDATVNRFQASSEVRLYLEVHYGQDAKPIVLPLPVRTKEDILLFLKLYNPEKEELRFFGKLFVKASEKPSDIVQRLNGIAGFPPDEDIELYEEVKFDPSVMCVPIDTDVSFQSNQVVCFRLLEKPKEDEFSMELYVFEPVSTC</sequence>
<gene>
    <name evidence="7" type="primary">ga09505</name>
    <name evidence="7" type="ORF">PR202_ga09505</name>
</gene>
<protein>
    <recommendedName>
        <fullName evidence="6">Ubiquitin carboxyl-terminal hydrolase 7 ICP0-binding domain-containing protein</fullName>
    </recommendedName>
</protein>
<evidence type="ECO:0000256" key="1">
    <source>
        <dbReference type="ARBA" id="ARBA00009085"/>
    </source>
</evidence>
<keyword evidence="2" id="KW-0645">Protease</keyword>
<evidence type="ECO:0000259" key="6">
    <source>
        <dbReference type="Pfam" id="PF12436"/>
    </source>
</evidence>
<dbReference type="GO" id="GO:0005634">
    <property type="term" value="C:nucleus"/>
    <property type="evidence" value="ECO:0007669"/>
    <property type="project" value="UniProtKB-ARBA"/>
</dbReference>
<proteinExistence type="inferred from homology"/>
<name>A0AAV5C5C4_ELECO</name>
<keyword evidence="5" id="KW-0788">Thiol protease</keyword>
<accession>A0AAV5C5C4</accession>
<evidence type="ECO:0000256" key="4">
    <source>
        <dbReference type="ARBA" id="ARBA00022801"/>
    </source>
</evidence>
<dbReference type="GO" id="GO:0006508">
    <property type="term" value="P:proteolysis"/>
    <property type="evidence" value="ECO:0007669"/>
    <property type="project" value="UniProtKB-KW"/>
</dbReference>
<feature type="domain" description="Ubiquitin carboxyl-terminal hydrolase 7 ICP0-binding" evidence="6">
    <location>
        <begin position="20"/>
        <end position="127"/>
    </location>
</feature>
<reference evidence="7" key="2">
    <citation type="submission" date="2021-12" db="EMBL/GenBank/DDBJ databases">
        <title>Resequencing data analysis of finger millet.</title>
        <authorList>
            <person name="Hatakeyama M."/>
            <person name="Aluri S."/>
            <person name="Balachadran M.T."/>
            <person name="Sivarajan S.R."/>
            <person name="Poveda L."/>
            <person name="Shimizu-Inatsugi R."/>
            <person name="Schlapbach R."/>
            <person name="Sreeman S.M."/>
            <person name="Shimizu K.K."/>
        </authorList>
    </citation>
    <scope>NUCLEOTIDE SEQUENCE</scope>
</reference>
<evidence type="ECO:0000313" key="8">
    <source>
        <dbReference type="Proteomes" id="UP001054889"/>
    </source>
</evidence>
<evidence type="ECO:0000313" key="7">
    <source>
        <dbReference type="EMBL" id="GJM92994.1"/>
    </source>
</evidence>
<dbReference type="FunFam" id="3.10.20.90:FF:000050">
    <property type="entry name" value="Ubiquitin carboxyl-terminal hydrolase 13"/>
    <property type="match status" value="1"/>
</dbReference>
<comment type="caution">
    <text evidence="7">The sequence shown here is derived from an EMBL/GenBank/DDBJ whole genome shotgun (WGS) entry which is preliminary data.</text>
</comment>
<dbReference type="InterPro" id="IPR024729">
    <property type="entry name" value="USP7_ICP0-binding_dom"/>
</dbReference>
<keyword evidence="3" id="KW-0833">Ubl conjugation pathway</keyword>
<dbReference type="Pfam" id="PF12436">
    <property type="entry name" value="USP7_ICP0_bdg"/>
    <property type="match status" value="1"/>
</dbReference>
<reference evidence="7" key="1">
    <citation type="journal article" date="2018" name="DNA Res.">
        <title>Multiple hybrid de novo genome assembly of finger millet, an orphan allotetraploid crop.</title>
        <authorList>
            <person name="Hatakeyama M."/>
            <person name="Aluri S."/>
            <person name="Balachadran M.T."/>
            <person name="Sivarajan S.R."/>
            <person name="Patrignani A."/>
            <person name="Gruter S."/>
            <person name="Poveda L."/>
            <person name="Shimizu-Inatsugi R."/>
            <person name="Baeten J."/>
            <person name="Francoijs K.J."/>
            <person name="Nataraja K.N."/>
            <person name="Reddy Y.A.N."/>
            <person name="Phadnis S."/>
            <person name="Ravikumar R.L."/>
            <person name="Schlapbach R."/>
            <person name="Sreeman S.M."/>
            <person name="Shimizu K.K."/>
        </authorList>
    </citation>
    <scope>NUCLEOTIDE SEQUENCE</scope>
</reference>
<evidence type="ECO:0000256" key="2">
    <source>
        <dbReference type="ARBA" id="ARBA00022670"/>
    </source>
</evidence>
<evidence type="ECO:0000256" key="5">
    <source>
        <dbReference type="ARBA" id="ARBA00022807"/>
    </source>
</evidence>